<dbReference type="Pfam" id="PF00582">
    <property type="entry name" value="Usp"/>
    <property type="match status" value="2"/>
</dbReference>
<comment type="caution">
    <text evidence="3">The sequence shown here is derived from an EMBL/GenBank/DDBJ whole genome shotgun (WGS) entry which is preliminary data.</text>
</comment>
<dbReference type="RefSeq" id="WP_119771351.1">
    <property type="nucleotide sequence ID" value="NZ_QYUO01000002.1"/>
</dbReference>
<comment type="similarity">
    <text evidence="1">Belongs to the universal stress protein A family.</text>
</comment>
<dbReference type="EMBL" id="QYUO01000002">
    <property type="protein sequence ID" value="RJF96203.1"/>
    <property type="molecule type" value="Genomic_DNA"/>
</dbReference>
<dbReference type="CDD" id="cd00293">
    <property type="entry name" value="USP-like"/>
    <property type="match status" value="1"/>
</dbReference>
<dbReference type="SUPFAM" id="SSF52402">
    <property type="entry name" value="Adenine nucleotide alpha hydrolases-like"/>
    <property type="match status" value="2"/>
</dbReference>
<keyword evidence="4" id="KW-1185">Reference proteome</keyword>
<dbReference type="OrthoDB" id="9804721at2"/>
<protein>
    <submittedName>
        <fullName evidence="3">Universal stress protein</fullName>
    </submittedName>
</protein>
<dbReference type="Proteomes" id="UP000265955">
    <property type="component" value="Unassembled WGS sequence"/>
</dbReference>
<feature type="domain" description="UspA" evidence="2">
    <location>
        <begin position="3"/>
        <end position="150"/>
    </location>
</feature>
<dbReference type="Gene3D" id="3.40.50.12370">
    <property type="match status" value="1"/>
</dbReference>
<dbReference type="PANTHER" id="PTHR46268">
    <property type="entry name" value="STRESS RESPONSE PROTEIN NHAX"/>
    <property type="match status" value="1"/>
</dbReference>
<dbReference type="InterPro" id="IPR006015">
    <property type="entry name" value="Universal_stress_UspA"/>
</dbReference>
<accession>A0A3A3FL38</accession>
<dbReference type="PRINTS" id="PR01438">
    <property type="entry name" value="UNVRSLSTRESS"/>
</dbReference>
<proteinExistence type="inferred from homology"/>
<dbReference type="InterPro" id="IPR006016">
    <property type="entry name" value="UspA"/>
</dbReference>
<dbReference type="AlphaFoldDB" id="A0A3A3FL38"/>
<reference evidence="4" key="1">
    <citation type="submission" date="2018-09" db="EMBL/GenBank/DDBJ databases">
        <authorList>
            <person name="Zhu H."/>
        </authorList>
    </citation>
    <scope>NUCLEOTIDE SEQUENCE [LARGE SCALE GENOMIC DNA]</scope>
    <source>
        <strain evidence="4">K1R23-30</strain>
    </source>
</reference>
<organism evidence="3 4">
    <name type="scientific">Noviherbaspirillum saxi</name>
    <dbReference type="NCBI Taxonomy" id="2320863"/>
    <lineage>
        <taxon>Bacteria</taxon>
        <taxon>Pseudomonadati</taxon>
        <taxon>Pseudomonadota</taxon>
        <taxon>Betaproteobacteria</taxon>
        <taxon>Burkholderiales</taxon>
        <taxon>Oxalobacteraceae</taxon>
        <taxon>Noviherbaspirillum</taxon>
    </lineage>
</organism>
<gene>
    <name evidence="3" type="ORF">D3871_23055</name>
</gene>
<evidence type="ECO:0000313" key="4">
    <source>
        <dbReference type="Proteomes" id="UP000265955"/>
    </source>
</evidence>
<evidence type="ECO:0000313" key="3">
    <source>
        <dbReference type="EMBL" id="RJF96203.1"/>
    </source>
</evidence>
<evidence type="ECO:0000256" key="1">
    <source>
        <dbReference type="ARBA" id="ARBA00008791"/>
    </source>
</evidence>
<name>A0A3A3FL38_9BURK</name>
<dbReference type="PANTHER" id="PTHR46268:SF15">
    <property type="entry name" value="UNIVERSAL STRESS PROTEIN HP_0031"/>
    <property type="match status" value="1"/>
</dbReference>
<sequence>MAYKTILVHVDKSRRAEQRMELAASIAARQNAHLIGAAMTGISRYAYQSGALTQADPHLTDHLMVHLDLLRERAREGLQNFERIARNAQVRSYESPLIDDAPNMGISLRARYSDLTVIGQFDPDGRSSLILPNFPEYVVMNSGRPVLIVPFAGQFNTVGRKIMIAWDGSVAATRAVNDALPLLQQADIVYIAVFDQEPDDETHGDQPGDDIALFLARHDVKVEVTRETTKDDIGNALLSLAADVDVDMIVMGGYGHSRFSEILLGGTTRTMLKSMTVPVLMSH</sequence>
<feature type="domain" description="UspA" evidence="2">
    <location>
        <begin position="160"/>
        <end position="281"/>
    </location>
</feature>
<evidence type="ECO:0000259" key="2">
    <source>
        <dbReference type="Pfam" id="PF00582"/>
    </source>
</evidence>